<evidence type="ECO:0000256" key="10">
    <source>
        <dbReference type="SAM" id="MobiDB-lite"/>
    </source>
</evidence>
<dbReference type="AlphaFoldDB" id="A0A844YAZ3"/>
<dbReference type="EMBL" id="WTYD01000002">
    <property type="protein sequence ID" value="MXO55006.1"/>
    <property type="molecule type" value="Genomic_DNA"/>
</dbReference>
<sequence length="734" mass="78885">MLYHKPSSPRRVASSLVALAFSLAAVPGLAQSAPDTPDPDAADSTRSPQIEDDLHNRNVDGSGLIVVTAPGLEQLDVLAGTSLVEGRELQREMNGQIGEILAKQPGVSATSFSPGASRPVLRGFEGERVKVLIDGIGAIDVSNTSADHAVSVEPLTAERIEILRGPAVLLYGSQAIGGAVNIIDKRIPTRRLNEPFHLDVLAEADTAYDLRSGAASLDLPLGEYFVAHVDGSYRNTNDMEVPGHTLSPALRADILADVAEETAEGNLDEAAELQEAADQRGVLPNSATETYSVNGGLTLFAGDSNLGFSAGYYDSAYGVPGRPGTGHAHGEEGGEEEGGEEGEEQVSIGLKQFRADMRGELALGDGFFSMLRTRVGYSDYTHTEFEGEEVGTVFDVSGIEARAELIQNDTGRLGGTLGVQYYYRDFEAIGDEAFVAPNRTDQFAIFALQEYDLDVFQIEGAARYEMANIESVPLGVERDFDLFSGALSFIYEPGGDDRLRIGITGSRAERAPGGEELFANGPHIATQAFEIGDVDLNKESAWGLEGFVRGEVGPATVSLSVFKNWFDDYIFLQATGAEEDDLPVFQYLQSDADYFGIEGEVKLPLVQSDRFTLGADLRGSYIEAKLDDGTPLPRIPPFSALAALDAGFAGIDGRFEVQYFGEQDEIAPFETTTDAFTFVNASLAFSPLRGNDLVRVMVKADNIFDVTGRRHASFTKDFVPLAGRNFKVSLLASF</sequence>
<evidence type="ECO:0000256" key="4">
    <source>
        <dbReference type="ARBA" id="ARBA00022692"/>
    </source>
</evidence>
<dbReference type="SUPFAM" id="SSF56935">
    <property type="entry name" value="Porins"/>
    <property type="match status" value="1"/>
</dbReference>
<keyword evidence="14" id="KW-0675">Receptor</keyword>
<feature type="domain" description="TonB-dependent receptor plug" evidence="13">
    <location>
        <begin position="76"/>
        <end position="179"/>
    </location>
</feature>
<evidence type="ECO:0000256" key="3">
    <source>
        <dbReference type="ARBA" id="ARBA00022452"/>
    </source>
</evidence>
<evidence type="ECO:0000256" key="9">
    <source>
        <dbReference type="RuleBase" id="RU003357"/>
    </source>
</evidence>
<feature type="domain" description="TonB-dependent receptor-like beta-barrel" evidence="12">
    <location>
        <begin position="290"/>
        <end position="702"/>
    </location>
</feature>
<evidence type="ECO:0000256" key="6">
    <source>
        <dbReference type="ARBA" id="ARBA00023136"/>
    </source>
</evidence>
<dbReference type="Proteomes" id="UP000430272">
    <property type="component" value="Unassembled WGS sequence"/>
</dbReference>
<comment type="similarity">
    <text evidence="8 9">Belongs to the TonB-dependent receptor family.</text>
</comment>
<dbReference type="PANTHER" id="PTHR30069">
    <property type="entry name" value="TONB-DEPENDENT OUTER MEMBRANE RECEPTOR"/>
    <property type="match status" value="1"/>
</dbReference>
<evidence type="ECO:0000313" key="14">
    <source>
        <dbReference type="EMBL" id="MXO55006.1"/>
    </source>
</evidence>
<feature type="region of interest" description="Disordered" evidence="10">
    <location>
        <begin position="30"/>
        <end position="55"/>
    </location>
</feature>
<evidence type="ECO:0000256" key="2">
    <source>
        <dbReference type="ARBA" id="ARBA00022448"/>
    </source>
</evidence>
<evidence type="ECO:0000313" key="15">
    <source>
        <dbReference type="Proteomes" id="UP000430272"/>
    </source>
</evidence>
<keyword evidence="4 8" id="KW-0812">Transmembrane</keyword>
<dbReference type="Pfam" id="PF07715">
    <property type="entry name" value="Plug"/>
    <property type="match status" value="1"/>
</dbReference>
<dbReference type="Pfam" id="PF00593">
    <property type="entry name" value="TonB_dep_Rec_b-barrel"/>
    <property type="match status" value="1"/>
</dbReference>
<feature type="region of interest" description="Disordered" evidence="10">
    <location>
        <begin position="322"/>
        <end position="346"/>
    </location>
</feature>
<dbReference type="OrthoDB" id="9795928at2"/>
<evidence type="ECO:0000256" key="8">
    <source>
        <dbReference type="PROSITE-ProRule" id="PRU01360"/>
    </source>
</evidence>
<dbReference type="GO" id="GO:0009279">
    <property type="term" value="C:cell outer membrane"/>
    <property type="evidence" value="ECO:0007669"/>
    <property type="project" value="UniProtKB-SubCell"/>
</dbReference>
<evidence type="ECO:0000256" key="7">
    <source>
        <dbReference type="ARBA" id="ARBA00023237"/>
    </source>
</evidence>
<accession>A0A844YAZ3</accession>
<feature type="chain" id="PRO_5032319914" evidence="11">
    <location>
        <begin position="31"/>
        <end position="734"/>
    </location>
</feature>
<dbReference type="InterPro" id="IPR037066">
    <property type="entry name" value="Plug_dom_sf"/>
</dbReference>
<dbReference type="PANTHER" id="PTHR30069:SF40">
    <property type="entry name" value="TONB-DEPENDENT RECEPTOR NMB0964-RELATED"/>
    <property type="match status" value="1"/>
</dbReference>
<dbReference type="InterPro" id="IPR000531">
    <property type="entry name" value="Beta-barrel_TonB"/>
</dbReference>
<keyword evidence="11" id="KW-0732">Signal</keyword>
<keyword evidence="15" id="KW-1185">Reference proteome</keyword>
<keyword evidence="5 9" id="KW-0798">TonB box</keyword>
<keyword evidence="3 8" id="KW-1134">Transmembrane beta strand</keyword>
<name>A0A844YAZ3_9SPHN</name>
<keyword evidence="7 8" id="KW-0998">Cell outer membrane</keyword>
<gene>
    <name evidence="14" type="ORF">GRI47_13445</name>
</gene>
<dbReference type="RefSeq" id="WP_160661842.1">
    <property type="nucleotide sequence ID" value="NZ_BAABDV010000001.1"/>
</dbReference>
<dbReference type="GO" id="GO:0044718">
    <property type="term" value="P:siderophore transmembrane transport"/>
    <property type="evidence" value="ECO:0007669"/>
    <property type="project" value="TreeGrafter"/>
</dbReference>
<comment type="caution">
    <text evidence="14">The sequence shown here is derived from an EMBL/GenBank/DDBJ whole genome shotgun (WGS) entry which is preliminary data.</text>
</comment>
<dbReference type="InterPro" id="IPR039426">
    <property type="entry name" value="TonB-dep_rcpt-like"/>
</dbReference>
<evidence type="ECO:0000259" key="12">
    <source>
        <dbReference type="Pfam" id="PF00593"/>
    </source>
</evidence>
<dbReference type="GO" id="GO:0015344">
    <property type="term" value="F:siderophore uptake transmembrane transporter activity"/>
    <property type="evidence" value="ECO:0007669"/>
    <property type="project" value="TreeGrafter"/>
</dbReference>
<evidence type="ECO:0000259" key="13">
    <source>
        <dbReference type="Pfam" id="PF07715"/>
    </source>
</evidence>
<organism evidence="14 15">
    <name type="scientific">Qipengyuania pelagi</name>
    <dbReference type="NCBI Taxonomy" id="994320"/>
    <lineage>
        <taxon>Bacteria</taxon>
        <taxon>Pseudomonadati</taxon>
        <taxon>Pseudomonadota</taxon>
        <taxon>Alphaproteobacteria</taxon>
        <taxon>Sphingomonadales</taxon>
        <taxon>Erythrobacteraceae</taxon>
        <taxon>Qipengyuania</taxon>
    </lineage>
</organism>
<reference evidence="14 15" key="1">
    <citation type="submission" date="2019-12" db="EMBL/GenBank/DDBJ databases">
        <title>Genomic-based taxomic classification of the family Erythrobacteraceae.</title>
        <authorList>
            <person name="Xu L."/>
        </authorList>
    </citation>
    <scope>NUCLEOTIDE SEQUENCE [LARGE SCALE GENOMIC DNA]</scope>
    <source>
        <strain evidence="14 15">JCM 17468</strain>
    </source>
</reference>
<keyword evidence="6 8" id="KW-0472">Membrane</keyword>
<protein>
    <submittedName>
        <fullName evidence="14">TonB-dependent receptor</fullName>
    </submittedName>
</protein>
<dbReference type="Gene3D" id="2.170.130.10">
    <property type="entry name" value="TonB-dependent receptor, plug domain"/>
    <property type="match status" value="1"/>
</dbReference>
<evidence type="ECO:0000256" key="11">
    <source>
        <dbReference type="SAM" id="SignalP"/>
    </source>
</evidence>
<dbReference type="InterPro" id="IPR012910">
    <property type="entry name" value="Plug_dom"/>
</dbReference>
<evidence type="ECO:0000256" key="1">
    <source>
        <dbReference type="ARBA" id="ARBA00004571"/>
    </source>
</evidence>
<keyword evidence="2 8" id="KW-0813">Transport</keyword>
<feature type="signal peptide" evidence="11">
    <location>
        <begin position="1"/>
        <end position="30"/>
    </location>
</feature>
<comment type="subcellular location">
    <subcellularLocation>
        <location evidence="1 8">Cell outer membrane</location>
        <topology evidence="1 8">Multi-pass membrane protein</topology>
    </subcellularLocation>
</comment>
<dbReference type="PROSITE" id="PS52016">
    <property type="entry name" value="TONB_DEPENDENT_REC_3"/>
    <property type="match status" value="1"/>
</dbReference>
<dbReference type="Gene3D" id="2.40.170.20">
    <property type="entry name" value="TonB-dependent receptor, beta-barrel domain"/>
    <property type="match status" value="1"/>
</dbReference>
<feature type="compositionally biased region" description="Acidic residues" evidence="10">
    <location>
        <begin position="333"/>
        <end position="344"/>
    </location>
</feature>
<evidence type="ECO:0000256" key="5">
    <source>
        <dbReference type="ARBA" id="ARBA00023077"/>
    </source>
</evidence>
<dbReference type="InterPro" id="IPR036942">
    <property type="entry name" value="Beta-barrel_TonB_sf"/>
</dbReference>
<proteinExistence type="inferred from homology"/>